<dbReference type="AlphaFoldDB" id="A0A512B761"/>
<proteinExistence type="predicted"/>
<gene>
    <name evidence="2" type="ORF">SAE01_02920</name>
</gene>
<dbReference type="EMBL" id="BJYT01000001">
    <property type="protein sequence ID" value="GEO07796.1"/>
    <property type="molecule type" value="Genomic_DNA"/>
</dbReference>
<dbReference type="RefSeq" id="WP_147201754.1">
    <property type="nucleotide sequence ID" value="NZ_BJYT01000001.1"/>
</dbReference>
<comment type="caution">
    <text evidence="2">The sequence shown here is derived from an EMBL/GenBank/DDBJ whole genome shotgun (WGS) entry which is preliminary data.</text>
</comment>
<sequence>MKHVFVAVCLLVSINSLRAQENGYTAPINPYVFPTFVEGTAKQKSGEVNKALFNYNTVTEEMIFDQGGKQLALDKIENIDTVYIEDRKFIPFGNVFYEVATTGKIPLFIQHKMQLIPPGNNSGLVALHKLPPSQILAK</sequence>
<keyword evidence="1" id="KW-0732">Signal</keyword>
<evidence type="ECO:0000256" key="1">
    <source>
        <dbReference type="SAM" id="SignalP"/>
    </source>
</evidence>
<keyword evidence="3" id="KW-1185">Reference proteome</keyword>
<evidence type="ECO:0000313" key="3">
    <source>
        <dbReference type="Proteomes" id="UP000321513"/>
    </source>
</evidence>
<evidence type="ECO:0000313" key="2">
    <source>
        <dbReference type="EMBL" id="GEO07796.1"/>
    </source>
</evidence>
<feature type="signal peptide" evidence="1">
    <location>
        <begin position="1"/>
        <end position="19"/>
    </location>
</feature>
<accession>A0A512B761</accession>
<dbReference type="OrthoDB" id="1100665at2"/>
<reference evidence="2 3" key="1">
    <citation type="submission" date="2019-07" db="EMBL/GenBank/DDBJ databases">
        <title>Whole genome shotgun sequence of Segetibacter aerophilus NBRC 106135.</title>
        <authorList>
            <person name="Hosoyama A."/>
            <person name="Uohara A."/>
            <person name="Ohji S."/>
            <person name="Ichikawa N."/>
        </authorList>
    </citation>
    <scope>NUCLEOTIDE SEQUENCE [LARGE SCALE GENOMIC DNA]</scope>
    <source>
        <strain evidence="2 3">NBRC 106135</strain>
    </source>
</reference>
<protein>
    <submittedName>
        <fullName evidence="2">Uncharacterized protein</fullName>
    </submittedName>
</protein>
<dbReference type="Proteomes" id="UP000321513">
    <property type="component" value="Unassembled WGS sequence"/>
</dbReference>
<feature type="chain" id="PRO_5021909357" evidence="1">
    <location>
        <begin position="20"/>
        <end position="138"/>
    </location>
</feature>
<organism evidence="2 3">
    <name type="scientific">Segetibacter aerophilus</name>
    <dbReference type="NCBI Taxonomy" id="670293"/>
    <lineage>
        <taxon>Bacteria</taxon>
        <taxon>Pseudomonadati</taxon>
        <taxon>Bacteroidota</taxon>
        <taxon>Chitinophagia</taxon>
        <taxon>Chitinophagales</taxon>
        <taxon>Chitinophagaceae</taxon>
        <taxon>Segetibacter</taxon>
    </lineage>
</organism>
<name>A0A512B761_9BACT</name>